<protein>
    <submittedName>
        <fullName evidence="1">Uncharacterized protein</fullName>
    </submittedName>
</protein>
<dbReference type="AlphaFoldDB" id="A0A023BCP0"/>
<sequence length="785" mass="87365">MKCSAGAKKLLALRTPLVVLMQPAAEVAQNRPSVIRHTSTIQPATPPLVRRDHPYALPESPAARRGMWPPKVTDPFAPLETYVVPDSPEMMEQDIEEGTAEQPDLLVPAPWAAHSVREPQGSDPLVSDPLETCVIPNWLQPPEMRENAAMDTYVMPDLDPPEMGQPEMGENAAMEVEEAVTLSLFAAPLGPEEAANRQEAASGNEEAGTALPSCSVVLTRLVLPTQRVPAEESEGGLTAAAMAACEVSEGSTVLALDEGEKTRLVTLAARVVARTPKLAGAMTLDFTSCGWRWYKVARMMRNELENDSGKWRFATVVAEARGVARKREAACFSDVWFLACFLEACPLTCRLHFWLPKRVLEPGWTSQERLYCPATESAWLAEKLPETEESIKLVCALSRLEWWLRQFTGVPTGVPSDREGWRRLAKETKSLTLAVRLRETLCEVWNIAVDAWRHRLAPELAADKTVSNDAFVACLLDLSVANLWKQPGRLQSTPVSEMVEGVIDDCLLAEQAPDSGEEMLSVEGRAKVAEHIMTAVTTALGTWKKGKKTPDLRLQRCEWKWLFFAGLVYEHESTASMRELLTQAESVVPRPADVSPHWYLVRLIGTAIQTCNLQKFSGRFWNTTSIWECPGTVFRAHFPHEFQQLPRSAESARLLACLCTTAGWLATGVANMRASRRMWTSVHATQAVQLLRQVLGQTRFGQLVRIFKDQLSSNMAPPDDLPDHRFVQCLLKSAGVEETEVILFCNSWNHRAKMQPRSKQTKVVSGMRGMRNEDLPLKKRCFVAD</sequence>
<accession>A0A023BCP0</accession>
<dbReference type="GeneID" id="22910705"/>
<dbReference type="EMBL" id="AFNH02000089">
    <property type="protein sequence ID" value="EZG85048.1"/>
    <property type="molecule type" value="Genomic_DNA"/>
</dbReference>
<evidence type="ECO:0000313" key="2">
    <source>
        <dbReference type="Proteomes" id="UP000019763"/>
    </source>
</evidence>
<reference evidence="1" key="1">
    <citation type="submission" date="2013-12" db="EMBL/GenBank/DDBJ databases">
        <authorList>
            <person name="Omoto C.K."/>
            <person name="Sibley D."/>
            <person name="Venepally P."/>
            <person name="Hadjithomas M."/>
            <person name="Karamycheva S."/>
            <person name="Brunk B."/>
            <person name="Roos D."/>
            <person name="Caler E."/>
            <person name="Lorenzi H."/>
        </authorList>
    </citation>
    <scope>NUCLEOTIDE SEQUENCE</scope>
</reference>
<dbReference type="RefSeq" id="XP_011128841.1">
    <property type="nucleotide sequence ID" value="XM_011130539.1"/>
</dbReference>
<evidence type="ECO:0000313" key="1">
    <source>
        <dbReference type="EMBL" id="EZG85048.1"/>
    </source>
</evidence>
<dbReference type="Proteomes" id="UP000019763">
    <property type="component" value="Unassembled WGS sequence"/>
</dbReference>
<gene>
    <name evidence="1" type="ORF">GNI_012080</name>
</gene>
<proteinExistence type="predicted"/>
<organism evidence="1 2">
    <name type="scientific">Gregarina niphandrodes</name>
    <name type="common">Septate eugregarine</name>
    <dbReference type="NCBI Taxonomy" id="110365"/>
    <lineage>
        <taxon>Eukaryota</taxon>
        <taxon>Sar</taxon>
        <taxon>Alveolata</taxon>
        <taxon>Apicomplexa</taxon>
        <taxon>Conoidasida</taxon>
        <taxon>Gregarinasina</taxon>
        <taxon>Eugregarinorida</taxon>
        <taxon>Gregarinidae</taxon>
        <taxon>Gregarina</taxon>
    </lineage>
</organism>
<name>A0A023BCP0_GRENI</name>
<comment type="caution">
    <text evidence="1">The sequence shown here is derived from an EMBL/GenBank/DDBJ whole genome shotgun (WGS) entry which is preliminary data.</text>
</comment>
<keyword evidence="2" id="KW-1185">Reference proteome</keyword>
<dbReference type="VEuPathDB" id="CryptoDB:GNI_012080"/>